<dbReference type="PANTHER" id="PTHR19211:SF129">
    <property type="entry name" value="ABC TRANSPORTER ATP-BINDING PROTEIN"/>
    <property type="match status" value="1"/>
</dbReference>
<feature type="domain" description="ABC transporter" evidence="5">
    <location>
        <begin position="154"/>
        <end position="476"/>
    </location>
</feature>
<dbReference type="Proteomes" id="UP001527925">
    <property type="component" value="Unassembled WGS sequence"/>
</dbReference>
<evidence type="ECO:0000256" key="4">
    <source>
        <dbReference type="SAM" id="MobiDB-lite"/>
    </source>
</evidence>
<keyword evidence="2" id="KW-0547">Nucleotide-binding</keyword>
<proteinExistence type="predicted"/>
<feature type="compositionally biased region" description="Low complexity" evidence="4">
    <location>
        <begin position="1"/>
        <end position="40"/>
    </location>
</feature>
<feature type="domain" description="ABC transporter" evidence="5">
    <location>
        <begin position="569"/>
        <end position="800"/>
    </location>
</feature>
<accession>A0ABR4MWZ9</accession>
<protein>
    <recommendedName>
        <fullName evidence="5">ABC transporter domain-containing protein</fullName>
    </recommendedName>
</protein>
<organism evidence="6 7">
    <name type="scientific">Polyrhizophydium stewartii</name>
    <dbReference type="NCBI Taxonomy" id="2732419"/>
    <lineage>
        <taxon>Eukaryota</taxon>
        <taxon>Fungi</taxon>
        <taxon>Fungi incertae sedis</taxon>
        <taxon>Chytridiomycota</taxon>
        <taxon>Chytridiomycota incertae sedis</taxon>
        <taxon>Chytridiomycetes</taxon>
        <taxon>Rhizophydiales</taxon>
        <taxon>Rhizophydiales incertae sedis</taxon>
        <taxon>Polyrhizophydium</taxon>
    </lineage>
</organism>
<evidence type="ECO:0000256" key="1">
    <source>
        <dbReference type="ARBA" id="ARBA00022737"/>
    </source>
</evidence>
<evidence type="ECO:0000313" key="6">
    <source>
        <dbReference type="EMBL" id="KAL2911799.1"/>
    </source>
</evidence>
<dbReference type="InterPro" id="IPR050611">
    <property type="entry name" value="ABCF"/>
</dbReference>
<dbReference type="Gene3D" id="3.40.50.300">
    <property type="entry name" value="P-loop containing nucleotide triphosphate hydrolases"/>
    <property type="match status" value="2"/>
</dbReference>
<feature type="compositionally biased region" description="Pro residues" evidence="4">
    <location>
        <begin position="49"/>
        <end position="65"/>
    </location>
</feature>
<dbReference type="EMBL" id="JADGIZ020000087">
    <property type="protein sequence ID" value="KAL2911799.1"/>
    <property type="molecule type" value="Genomic_DNA"/>
</dbReference>
<keyword evidence="1" id="KW-0677">Repeat</keyword>
<dbReference type="InterPro" id="IPR017871">
    <property type="entry name" value="ABC_transporter-like_CS"/>
</dbReference>
<dbReference type="PROSITE" id="PS00211">
    <property type="entry name" value="ABC_TRANSPORTER_1"/>
    <property type="match status" value="2"/>
</dbReference>
<dbReference type="InterPro" id="IPR032781">
    <property type="entry name" value="ABC_tran_Xtn"/>
</dbReference>
<comment type="caution">
    <text evidence="6">The sequence shown here is derived from an EMBL/GenBank/DDBJ whole genome shotgun (WGS) entry which is preliminary data.</text>
</comment>
<dbReference type="Pfam" id="PF12848">
    <property type="entry name" value="ABC_tran_Xtn"/>
    <property type="match status" value="1"/>
</dbReference>
<dbReference type="InterPro" id="IPR027417">
    <property type="entry name" value="P-loop_NTPase"/>
</dbReference>
<reference evidence="6 7" key="1">
    <citation type="submission" date="2023-09" db="EMBL/GenBank/DDBJ databases">
        <title>Pangenome analysis of Batrachochytrium dendrobatidis and related Chytrids.</title>
        <authorList>
            <person name="Yacoub M.N."/>
            <person name="Stajich J.E."/>
            <person name="James T.Y."/>
        </authorList>
    </citation>
    <scope>NUCLEOTIDE SEQUENCE [LARGE SCALE GENOMIC DNA]</scope>
    <source>
        <strain evidence="6 7">JEL0888</strain>
    </source>
</reference>
<sequence length="800" mass="87983">MPPRKSAAALAAQKARAEAAAARVAATRAARTTSATPEPTTARDTEAQPQPPPLSPEPAAAPTPEPSEADGHDDDVETVVADSAPAEGTAADRASRRKPAAMRGRTTESTSHDPADAAAAEHEAADAVLARSRAKIIATCIQSRFHVDTLETMERTITLTKLNIALSNGTIILQDADLMLRHGVHYGLIGRNGTGKSTLLTAMANDLISGFPTTIRPLMVEQIADEASMNRTVLQEVLSADKPTSELIEERNMLQNAIDSLEIDQIVETLHVLKLRELERELHTADVKATIRSGKRGWVARQELLKTQAVVETAKANVDMVVPRDDAIRIAQERLAAVSERIKALGADARESSAIRILKTMKFEDGRKYTPQTKISTLSGGWKMRVALAKALVLDPDVLLLDEPTNHLDIPAIIWLREYLKSLDDVTILIVSHDRNFLNYVAEEILWLRNANITYHTGNYDEFITNYNNNELMKKRMLAAQERQKAHIQSSIENAKQRGDFSQAESRRKKLERFGLQRNARGGRFKLNRDMAGKHLTMRQEIVVDQGEEPVRIALPDPTPLRHKGTPLLSLDNVTVGYGPNGPAVLKNISLTIDFGHRIVVVGSNGSGKSTFMETIHGDLRPRTGRIERHPNLKVGYFAQHHVDALSSKTVSALQYIRDTVEMPEHLVRGDGELELNEMQCMEFAGRVGLPKHVAMQPLCTLSGGERTRVVLACAISNAPQLLLLDEITNHLDLDSIDALLESLQAWTGALVLISHNEFVADQLGAKEPGRMFCLDDGALCQIANTAEYQKRLSARRKGN</sequence>
<dbReference type="PANTHER" id="PTHR19211">
    <property type="entry name" value="ATP-BINDING TRANSPORT PROTEIN-RELATED"/>
    <property type="match status" value="1"/>
</dbReference>
<gene>
    <name evidence="6" type="ORF">HK105_208732</name>
</gene>
<dbReference type="Pfam" id="PF00005">
    <property type="entry name" value="ABC_tran"/>
    <property type="match status" value="2"/>
</dbReference>
<dbReference type="InterPro" id="IPR003439">
    <property type="entry name" value="ABC_transporter-like_ATP-bd"/>
</dbReference>
<name>A0ABR4MWZ9_9FUNG</name>
<keyword evidence="7" id="KW-1185">Reference proteome</keyword>
<feature type="compositionally biased region" description="Basic and acidic residues" evidence="4">
    <location>
        <begin position="110"/>
        <end position="120"/>
    </location>
</feature>
<dbReference type="PROSITE" id="PS50893">
    <property type="entry name" value="ABC_TRANSPORTER_2"/>
    <property type="match status" value="2"/>
</dbReference>
<evidence type="ECO:0000256" key="3">
    <source>
        <dbReference type="ARBA" id="ARBA00022840"/>
    </source>
</evidence>
<evidence type="ECO:0000313" key="7">
    <source>
        <dbReference type="Proteomes" id="UP001527925"/>
    </source>
</evidence>
<feature type="compositionally biased region" description="Acidic residues" evidence="4">
    <location>
        <begin position="67"/>
        <end position="77"/>
    </location>
</feature>
<evidence type="ECO:0000259" key="5">
    <source>
        <dbReference type="PROSITE" id="PS50893"/>
    </source>
</evidence>
<dbReference type="CDD" id="cd03221">
    <property type="entry name" value="ABCF_EF-3"/>
    <property type="match status" value="1"/>
</dbReference>
<feature type="region of interest" description="Disordered" evidence="4">
    <location>
        <begin position="1"/>
        <end position="120"/>
    </location>
</feature>
<dbReference type="SUPFAM" id="SSF52540">
    <property type="entry name" value="P-loop containing nucleoside triphosphate hydrolases"/>
    <property type="match status" value="2"/>
</dbReference>
<dbReference type="SMART" id="SM00382">
    <property type="entry name" value="AAA"/>
    <property type="match status" value="2"/>
</dbReference>
<dbReference type="InterPro" id="IPR003593">
    <property type="entry name" value="AAA+_ATPase"/>
</dbReference>
<keyword evidence="3" id="KW-0067">ATP-binding</keyword>
<evidence type="ECO:0000256" key="2">
    <source>
        <dbReference type="ARBA" id="ARBA00022741"/>
    </source>
</evidence>